<dbReference type="Proteomes" id="UP000295578">
    <property type="component" value="Unassembled WGS sequence"/>
</dbReference>
<accession>A0A4V2YSJ2</accession>
<evidence type="ECO:0000259" key="1">
    <source>
        <dbReference type="Pfam" id="PF03551"/>
    </source>
</evidence>
<dbReference type="Gene3D" id="1.10.10.10">
    <property type="entry name" value="Winged helix-like DNA-binding domain superfamily/Winged helix DNA-binding domain"/>
    <property type="match status" value="1"/>
</dbReference>
<keyword evidence="3" id="KW-1185">Reference proteome</keyword>
<gene>
    <name evidence="2" type="ORF">E1293_34895</name>
</gene>
<dbReference type="SUPFAM" id="SSF46785">
    <property type="entry name" value="Winged helix' DNA-binding domain"/>
    <property type="match status" value="1"/>
</dbReference>
<name>A0A4V2YSJ2_9ACTN</name>
<dbReference type="InterPro" id="IPR036390">
    <property type="entry name" value="WH_DNA-bd_sf"/>
</dbReference>
<reference evidence="2 3" key="1">
    <citation type="submission" date="2019-03" db="EMBL/GenBank/DDBJ databases">
        <title>Draft genome sequences of novel Actinobacteria.</title>
        <authorList>
            <person name="Sahin N."/>
            <person name="Ay H."/>
            <person name="Saygin H."/>
        </authorList>
    </citation>
    <scope>NUCLEOTIDE SEQUENCE [LARGE SCALE GENOMIC DNA]</scope>
    <source>
        <strain evidence="2 3">DSM 45941</strain>
    </source>
</reference>
<dbReference type="AlphaFoldDB" id="A0A4V2YSJ2"/>
<evidence type="ECO:0000313" key="3">
    <source>
        <dbReference type="Proteomes" id="UP000295578"/>
    </source>
</evidence>
<dbReference type="InterPro" id="IPR005149">
    <property type="entry name" value="Tscrpt_reg_PadR_N"/>
</dbReference>
<sequence>MSLRHALLALLEAGAMTGYELAKWFDQSVAYVWNAQHSQIYTELRKLEREGLVEARTLPRGEKALATKRAYTLTRAGAKELQRWVGEVEQPPPLRDTAYVKATYLEYGSFSEARAQFRAHRAHYEALRDQFEAHVDELERGATALLRRRLERAPEEGHQAIIAYKVHAYRGLVARARTEIAWAERGLELVDRLADAAPAGDAAIRPPSGEAFEI</sequence>
<dbReference type="EMBL" id="SMKY01000236">
    <property type="protein sequence ID" value="TDD70317.1"/>
    <property type="molecule type" value="Genomic_DNA"/>
</dbReference>
<dbReference type="InterPro" id="IPR036388">
    <property type="entry name" value="WH-like_DNA-bd_sf"/>
</dbReference>
<dbReference type="PANTHER" id="PTHR43252:SF4">
    <property type="entry name" value="TRANSCRIPTIONAL REGULATORY PROTEIN"/>
    <property type="match status" value="1"/>
</dbReference>
<dbReference type="RefSeq" id="WP_132202315.1">
    <property type="nucleotide sequence ID" value="NZ_SMKY01000236.1"/>
</dbReference>
<comment type="caution">
    <text evidence="2">The sequence shown here is derived from an EMBL/GenBank/DDBJ whole genome shotgun (WGS) entry which is preliminary data.</text>
</comment>
<evidence type="ECO:0000313" key="2">
    <source>
        <dbReference type="EMBL" id="TDD70317.1"/>
    </source>
</evidence>
<organism evidence="2 3">
    <name type="scientific">Actinomadura darangshiensis</name>
    <dbReference type="NCBI Taxonomy" id="705336"/>
    <lineage>
        <taxon>Bacteria</taxon>
        <taxon>Bacillati</taxon>
        <taxon>Actinomycetota</taxon>
        <taxon>Actinomycetes</taxon>
        <taxon>Streptosporangiales</taxon>
        <taxon>Thermomonosporaceae</taxon>
        <taxon>Actinomadura</taxon>
    </lineage>
</organism>
<protein>
    <submittedName>
        <fullName evidence="2">PadR family transcriptional regulator</fullName>
    </submittedName>
</protein>
<feature type="domain" description="Transcription regulator PadR N-terminal" evidence="1">
    <location>
        <begin position="7"/>
        <end position="82"/>
    </location>
</feature>
<proteinExistence type="predicted"/>
<dbReference type="Pfam" id="PF03551">
    <property type="entry name" value="PadR"/>
    <property type="match status" value="1"/>
</dbReference>
<dbReference type="PANTHER" id="PTHR43252">
    <property type="entry name" value="TRANSCRIPTIONAL REGULATOR YQJI"/>
    <property type="match status" value="1"/>
</dbReference>
<dbReference type="OrthoDB" id="3186544at2"/>